<feature type="compositionally biased region" description="Basic and acidic residues" evidence="2">
    <location>
        <begin position="441"/>
        <end position="452"/>
    </location>
</feature>
<dbReference type="InterPro" id="IPR002110">
    <property type="entry name" value="Ankyrin_rpt"/>
</dbReference>
<dbReference type="Pfam" id="PF13961">
    <property type="entry name" value="DUF4219"/>
    <property type="match status" value="1"/>
</dbReference>
<dbReference type="Pfam" id="PF12796">
    <property type="entry name" value="Ank_2"/>
    <property type="match status" value="1"/>
</dbReference>
<feature type="domain" description="DUF4219" evidence="3">
    <location>
        <begin position="73"/>
        <end position="97"/>
    </location>
</feature>
<dbReference type="Proteomes" id="UP001154282">
    <property type="component" value="Unassembled WGS sequence"/>
</dbReference>
<dbReference type="PROSITE" id="PS50088">
    <property type="entry name" value="ANK_REPEAT"/>
    <property type="match status" value="1"/>
</dbReference>
<keyword evidence="5" id="KW-1185">Reference proteome</keyword>
<comment type="caution">
    <text evidence="4">The sequence shown here is derived from an EMBL/GenBank/DDBJ whole genome shotgun (WGS) entry which is preliminary data.</text>
</comment>
<dbReference type="PANTHER" id="PTHR47303">
    <property type="match status" value="1"/>
</dbReference>
<feature type="repeat" description="ANK" evidence="1">
    <location>
        <begin position="281"/>
        <end position="313"/>
    </location>
</feature>
<dbReference type="AlphaFoldDB" id="A0AAV0MLY4"/>
<proteinExistence type="predicted"/>
<keyword evidence="1" id="KW-0040">ANK repeat</keyword>
<evidence type="ECO:0000259" key="3">
    <source>
        <dbReference type="Pfam" id="PF13961"/>
    </source>
</evidence>
<evidence type="ECO:0000256" key="2">
    <source>
        <dbReference type="SAM" id="MobiDB-lite"/>
    </source>
</evidence>
<protein>
    <recommendedName>
        <fullName evidence="3">DUF4219 domain-containing protein</fullName>
    </recommendedName>
</protein>
<dbReference type="InterPro" id="IPR025314">
    <property type="entry name" value="DUF4219"/>
</dbReference>
<evidence type="ECO:0000313" key="5">
    <source>
        <dbReference type="Proteomes" id="UP001154282"/>
    </source>
</evidence>
<feature type="compositionally biased region" description="Polar residues" evidence="2">
    <location>
        <begin position="466"/>
        <end position="476"/>
    </location>
</feature>
<organism evidence="4 5">
    <name type="scientific">Linum tenue</name>
    <dbReference type="NCBI Taxonomy" id="586396"/>
    <lineage>
        <taxon>Eukaryota</taxon>
        <taxon>Viridiplantae</taxon>
        <taxon>Streptophyta</taxon>
        <taxon>Embryophyta</taxon>
        <taxon>Tracheophyta</taxon>
        <taxon>Spermatophyta</taxon>
        <taxon>Magnoliopsida</taxon>
        <taxon>eudicotyledons</taxon>
        <taxon>Gunneridae</taxon>
        <taxon>Pentapetalae</taxon>
        <taxon>rosids</taxon>
        <taxon>fabids</taxon>
        <taxon>Malpighiales</taxon>
        <taxon>Linaceae</taxon>
        <taxon>Linum</taxon>
    </lineage>
</organism>
<dbReference type="InterPro" id="IPR036770">
    <property type="entry name" value="Ankyrin_rpt-contain_sf"/>
</dbReference>
<gene>
    <name evidence="4" type="ORF">LITE_LOCUS29278</name>
</gene>
<name>A0AAV0MLY4_9ROSI</name>
<dbReference type="PANTHER" id="PTHR47303:SF1">
    <property type="entry name" value="NF-KAPPA-B INHIBITOR BETA"/>
    <property type="match status" value="1"/>
</dbReference>
<feature type="non-terminal residue" evidence="4">
    <location>
        <position position="1"/>
    </location>
</feature>
<accession>A0AAV0MLY4</accession>
<dbReference type="PROSITE" id="PS50297">
    <property type="entry name" value="ANK_REP_REGION"/>
    <property type="match status" value="1"/>
</dbReference>
<dbReference type="Gene3D" id="1.25.40.20">
    <property type="entry name" value="Ankyrin repeat-containing domain"/>
    <property type="match status" value="1"/>
</dbReference>
<dbReference type="SMART" id="SM00248">
    <property type="entry name" value="ANK"/>
    <property type="match status" value="2"/>
</dbReference>
<sequence length="476" mass="52675">SDWSTVHIKRPILFPFLYLGNNTHSSSSTLSSLAPFHHSSSYSFFSSPLKARKTDMATHSITPSRDVLESVGEKNYDNWSACLKSYLLSQDLWDLVESPEQISTIPQANAAAEDNDEIAATDTVPEVSTAAASSTISSPAWRRRNAAALHAIQISLGSDILHEIREISSAKEAWAALADMHQKKLPKDEPGAGTDQQQIDAGMMNNRNRASRYFRLVSRVREGDIEGLREFISENPESIRFQFPPGLGTALHLAANLGKTEVVEEMMEWANNEDLAIQDAAGSTALHFAASSGHRRMVELMVRKNANLMTIVNNRKIIPLREACGKNHKELATFLYRATAFTWLCEENDGKYGANILKCCILGQMFVMDVRLPSPLRSSRDRGGSGMDSSEEEEGEVLGLIKSPSDYDVQKDARKLSSKPKSRFGMDSSEAIRIKSPRRPRNNDEIGIEIRRPSSTTHGKVRAACGNTSPFLSSEF</sequence>
<dbReference type="SUPFAM" id="SSF48403">
    <property type="entry name" value="Ankyrin repeat"/>
    <property type="match status" value="1"/>
</dbReference>
<evidence type="ECO:0000313" key="4">
    <source>
        <dbReference type="EMBL" id="CAI0447093.1"/>
    </source>
</evidence>
<dbReference type="EMBL" id="CAMGYJ010000007">
    <property type="protein sequence ID" value="CAI0447093.1"/>
    <property type="molecule type" value="Genomic_DNA"/>
</dbReference>
<feature type="region of interest" description="Disordered" evidence="2">
    <location>
        <begin position="376"/>
        <end position="476"/>
    </location>
</feature>
<reference evidence="4" key="1">
    <citation type="submission" date="2022-08" db="EMBL/GenBank/DDBJ databases">
        <authorList>
            <person name="Gutierrez-Valencia J."/>
        </authorList>
    </citation>
    <scope>NUCLEOTIDE SEQUENCE</scope>
</reference>
<evidence type="ECO:0000256" key="1">
    <source>
        <dbReference type="PROSITE-ProRule" id="PRU00023"/>
    </source>
</evidence>